<dbReference type="PRINTS" id="PR00449">
    <property type="entry name" value="RASTRNSFRMNG"/>
</dbReference>
<dbReference type="InterPro" id="IPR001806">
    <property type="entry name" value="Small_GTPase"/>
</dbReference>
<dbReference type="FunFam" id="3.40.50.300:FF:001447">
    <property type="entry name" value="Ras-related protein Rab-1B"/>
    <property type="match status" value="1"/>
</dbReference>
<dbReference type="Proteomes" id="UP000030755">
    <property type="component" value="Unassembled WGS sequence"/>
</dbReference>
<dbReference type="SMART" id="SM00173">
    <property type="entry name" value="RAS"/>
    <property type="match status" value="1"/>
</dbReference>
<evidence type="ECO:0000313" key="6">
    <source>
        <dbReference type="EMBL" id="EPZ32039.1"/>
    </source>
</evidence>
<feature type="compositionally biased region" description="Polar residues" evidence="4">
    <location>
        <begin position="217"/>
        <end position="233"/>
    </location>
</feature>
<feature type="coiled-coil region" evidence="3">
    <location>
        <begin position="292"/>
        <end position="382"/>
    </location>
</feature>
<dbReference type="GO" id="GO:0005525">
    <property type="term" value="F:GTP binding"/>
    <property type="evidence" value="ECO:0007669"/>
    <property type="project" value="UniProtKB-KW"/>
</dbReference>
<keyword evidence="2" id="KW-0342">GTP-binding</keyword>
<dbReference type="SMART" id="SM00176">
    <property type="entry name" value="RAN"/>
    <property type="match status" value="1"/>
</dbReference>
<evidence type="ECO:0000256" key="2">
    <source>
        <dbReference type="ARBA" id="ARBA00023134"/>
    </source>
</evidence>
<dbReference type="PROSITE" id="PS51419">
    <property type="entry name" value="RAB"/>
    <property type="match status" value="1"/>
</dbReference>
<dbReference type="SMART" id="SM00175">
    <property type="entry name" value="RAB"/>
    <property type="match status" value="1"/>
</dbReference>
<dbReference type="HOGENOM" id="CLU_295135_0_0_1"/>
<feature type="compositionally biased region" description="Basic and acidic residues" evidence="4">
    <location>
        <begin position="206"/>
        <end position="215"/>
    </location>
</feature>
<keyword evidence="3" id="KW-0175">Coiled coil</keyword>
<keyword evidence="1" id="KW-0547">Nucleotide-binding</keyword>
<dbReference type="PANTHER" id="PTHR47977">
    <property type="entry name" value="RAS-RELATED PROTEIN RAB"/>
    <property type="match status" value="1"/>
</dbReference>
<gene>
    <name evidence="6" type="ORF">O9G_004869</name>
</gene>
<dbReference type="Pfam" id="PF12814">
    <property type="entry name" value="Mcp5_PH"/>
    <property type="match status" value="1"/>
</dbReference>
<dbReference type="SMART" id="SM00174">
    <property type="entry name" value="RHO"/>
    <property type="match status" value="1"/>
</dbReference>
<feature type="domain" description="Pleckstrin homology" evidence="5">
    <location>
        <begin position="838"/>
        <end position="920"/>
    </location>
</feature>
<name>A0A075APJ4_ROZAC</name>
<protein>
    <submittedName>
        <fullName evidence="6">Small GTP-binding protein domain-containing protein</fullName>
    </submittedName>
</protein>
<dbReference type="GO" id="GO:0005938">
    <property type="term" value="C:cell cortex"/>
    <property type="evidence" value="ECO:0007669"/>
    <property type="project" value="InterPro"/>
</dbReference>
<feature type="region of interest" description="Disordered" evidence="4">
    <location>
        <begin position="199"/>
        <end position="236"/>
    </location>
</feature>
<organism evidence="6 7">
    <name type="scientific">Rozella allomycis (strain CSF55)</name>
    <dbReference type="NCBI Taxonomy" id="988480"/>
    <lineage>
        <taxon>Eukaryota</taxon>
        <taxon>Fungi</taxon>
        <taxon>Fungi incertae sedis</taxon>
        <taxon>Cryptomycota</taxon>
        <taxon>Cryptomycota incertae sedis</taxon>
        <taxon>Rozella</taxon>
    </lineage>
</organism>
<dbReference type="OrthoDB" id="6585768at2759"/>
<sequence>MDDIEHDVKILILGSGGVGKSSIIRRYCLNQYIPVYKKTIGVQYNEADIHVQMDGSNYQIKLLLYDAAGQEDFNNVSEQYFRDAQAAILVFSTIDRGSFDSLRRWKRLLDKSCPNIPKVLVQNKVDLIQNSCIKPEEVESLSMEWNMKLYRVSVKDDFNLKNVFQYLSEVFLAGKSKLKTVQNNDPFVKGRKEVNLRRLSSSESSCESKKFEKQGKTNRMSDPFSSSTPQKLSTNRKSKFCIESESFASTPVRPELIEAIKHGAFDKMDSEDSEENKLMFVAELGSSVLSYSKELEEKLQETMVEYEKAQNLIIELQEQNRMMQIRELKTAEATKNLLLKMNSLEHERNENVTKITTLENRLKRKDNETTSLRKQLWDLERKVEEVSVSENQLLNMQSTLEGSHDAEIIKYKRSLTELKKENFELRRILDEEKKIESPVPQSVENSKSETIKSNKDEMNKLIMDLAAAEEKNLQLENELNDIKINYNELNEILLESQQVIESFQNEKYATLSPRSPVMSKSSSKRISLMDESMVLIKTENKEVQVNEKDFYFVDATKVHAPQEAVSTEPPIVTVYSDPINSTDKVNVNEKDSNEDKSCQIHEKIIETAETENEKYDSLKTTDTIQVDKESNLHEIDHLDLTIKKSTSFSLMDNVKDLSDALKGVEIDLSKSYVNEASINKCLSTTPLENDSALASASLELDPERLERMKKNILNLNQENNLNDLIGKTELDNIETFGSNSVSFLKSLEFVDGTHDISTVLNLSDSFSNLEPKPLAKKRAPKKFRNFSLQKWKTERPARRVFSQTNQNDSKADPEEYSTSSITSNLHNPITTMNPSALVNSISLMMAGTWMYKFPRTKNSLWKKSDDVLPVKNLHKRFFIINPFTMSIMWGDAEPNVCQKTKSARIVGVHAELKKLPKLHNKSSFNHVQKNTMSASNSQVDITQLIDGDTIRTKRLGTNETDREVLAIIVKTSNLLRPRDELCLVPISVFDQQTWLQGLTVLIESKEQNRNLLEKFSFIENKNSTSN</sequence>
<dbReference type="InterPro" id="IPR050227">
    <property type="entry name" value="Rab"/>
</dbReference>
<dbReference type="NCBIfam" id="TIGR00231">
    <property type="entry name" value="small_GTP"/>
    <property type="match status" value="1"/>
</dbReference>
<evidence type="ECO:0000313" key="7">
    <source>
        <dbReference type="Proteomes" id="UP000030755"/>
    </source>
</evidence>
<evidence type="ECO:0000256" key="1">
    <source>
        <dbReference type="ARBA" id="ARBA00022741"/>
    </source>
</evidence>
<evidence type="ECO:0000259" key="5">
    <source>
        <dbReference type="Pfam" id="PF12814"/>
    </source>
</evidence>
<dbReference type="GO" id="GO:0032065">
    <property type="term" value="P:maintenance of protein location in cell cortex"/>
    <property type="evidence" value="ECO:0007669"/>
    <property type="project" value="InterPro"/>
</dbReference>
<feature type="region of interest" description="Disordered" evidence="4">
    <location>
        <begin position="797"/>
        <end position="820"/>
    </location>
</feature>
<accession>A0A075APJ4</accession>
<dbReference type="SUPFAM" id="SSF52540">
    <property type="entry name" value="P-loop containing nucleoside triphosphate hydrolases"/>
    <property type="match status" value="1"/>
</dbReference>
<dbReference type="InterPro" id="IPR024774">
    <property type="entry name" value="PH_dom-Mcp5-type"/>
</dbReference>
<dbReference type="Gene3D" id="3.40.50.300">
    <property type="entry name" value="P-loop containing nucleotide triphosphate hydrolases"/>
    <property type="match status" value="1"/>
</dbReference>
<dbReference type="GO" id="GO:0005543">
    <property type="term" value="F:phospholipid binding"/>
    <property type="evidence" value="ECO:0007669"/>
    <property type="project" value="InterPro"/>
</dbReference>
<dbReference type="AlphaFoldDB" id="A0A075APJ4"/>
<feature type="coiled-coil region" evidence="3">
    <location>
        <begin position="415"/>
        <end position="506"/>
    </location>
</feature>
<dbReference type="InterPro" id="IPR005225">
    <property type="entry name" value="Small_GTP-bd"/>
</dbReference>
<reference evidence="6 7" key="1">
    <citation type="journal article" date="2013" name="Curr. Biol.">
        <title>Shared signatures of parasitism and phylogenomics unite Cryptomycota and microsporidia.</title>
        <authorList>
            <person name="James T.Y."/>
            <person name="Pelin A."/>
            <person name="Bonen L."/>
            <person name="Ahrendt S."/>
            <person name="Sain D."/>
            <person name="Corradi N."/>
            <person name="Stajich J.E."/>
        </authorList>
    </citation>
    <scope>NUCLEOTIDE SEQUENCE [LARGE SCALE GENOMIC DNA]</scope>
    <source>
        <strain evidence="6 7">CSF55</strain>
    </source>
</reference>
<dbReference type="Pfam" id="PF00071">
    <property type="entry name" value="Ras"/>
    <property type="match status" value="1"/>
</dbReference>
<dbReference type="GO" id="GO:0003924">
    <property type="term" value="F:GTPase activity"/>
    <property type="evidence" value="ECO:0007669"/>
    <property type="project" value="InterPro"/>
</dbReference>
<keyword evidence="7" id="KW-1185">Reference proteome</keyword>
<dbReference type="EMBL" id="KE561193">
    <property type="protein sequence ID" value="EPZ32039.1"/>
    <property type="molecule type" value="Genomic_DNA"/>
</dbReference>
<dbReference type="STRING" id="988480.A0A075APJ4"/>
<evidence type="ECO:0000256" key="4">
    <source>
        <dbReference type="SAM" id="MobiDB-lite"/>
    </source>
</evidence>
<proteinExistence type="predicted"/>
<dbReference type="PROSITE" id="PS51421">
    <property type="entry name" value="RAS"/>
    <property type="match status" value="1"/>
</dbReference>
<dbReference type="InterPro" id="IPR027417">
    <property type="entry name" value="P-loop_NTPase"/>
</dbReference>
<evidence type="ECO:0000256" key="3">
    <source>
        <dbReference type="SAM" id="Coils"/>
    </source>
</evidence>